<dbReference type="AlphaFoldDB" id="A0A9D2R7J2"/>
<dbReference type="NCBIfam" id="TIGR00830">
    <property type="entry name" value="PTBA"/>
    <property type="match status" value="1"/>
</dbReference>
<dbReference type="GO" id="GO:0016301">
    <property type="term" value="F:kinase activity"/>
    <property type="evidence" value="ECO:0007669"/>
    <property type="project" value="UniProtKB-KW"/>
</dbReference>
<dbReference type="PROSITE" id="PS00371">
    <property type="entry name" value="PTS_EIIA_TYPE_1_HIS"/>
    <property type="match status" value="1"/>
</dbReference>
<dbReference type="InterPro" id="IPR011055">
    <property type="entry name" value="Dup_hybrid_motif"/>
</dbReference>
<evidence type="ECO:0000313" key="8">
    <source>
        <dbReference type="EMBL" id="HJD38804.1"/>
    </source>
</evidence>
<dbReference type="FunFam" id="2.70.70.10:FF:000001">
    <property type="entry name" value="PTS system glucose-specific IIA component"/>
    <property type="match status" value="1"/>
</dbReference>
<dbReference type="Gene3D" id="2.70.70.10">
    <property type="entry name" value="Glucose Permease (Domain IIA)"/>
    <property type="match status" value="1"/>
</dbReference>
<dbReference type="PANTHER" id="PTHR45008:SF1">
    <property type="entry name" value="PTS SYSTEM GLUCOSE-SPECIFIC EIIA COMPONENT"/>
    <property type="match status" value="1"/>
</dbReference>
<keyword evidence="2" id="KW-0813">Transport</keyword>
<reference evidence="8" key="1">
    <citation type="journal article" date="2021" name="PeerJ">
        <title>Extensive microbial diversity within the chicken gut microbiome revealed by metagenomics and culture.</title>
        <authorList>
            <person name="Gilroy R."/>
            <person name="Ravi A."/>
            <person name="Getino M."/>
            <person name="Pursley I."/>
            <person name="Horton D.L."/>
            <person name="Alikhan N.F."/>
            <person name="Baker D."/>
            <person name="Gharbi K."/>
            <person name="Hall N."/>
            <person name="Watson M."/>
            <person name="Adriaenssens E.M."/>
            <person name="Foster-Nyarko E."/>
            <person name="Jarju S."/>
            <person name="Secka A."/>
            <person name="Antonio M."/>
            <person name="Oren A."/>
            <person name="Chaudhuri R.R."/>
            <person name="La Ragione R."/>
            <person name="Hildebrand F."/>
            <person name="Pallen M.J."/>
        </authorList>
    </citation>
    <scope>NUCLEOTIDE SEQUENCE</scope>
    <source>
        <strain evidence="8">ChiW19-6364</strain>
    </source>
</reference>
<dbReference type="PROSITE" id="PS51093">
    <property type="entry name" value="PTS_EIIA_TYPE_1"/>
    <property type="match status" value="1"/>
</dbReference>
<dbReference type="Pfam" id="PF00358">
    <property type="entry name" value="PTS_EIIA_1"/>
    <property type="match status" value="1"/>
</dbReference>
<keyword evidence="5" id="KW-0598">Phosphotransferase system</keyword>
<sequence>MFQFFKKKPDVELAAMTDGRCIPLEQVNDPVFSGKALGDGVAIIPADCVIAAPCDGTLSMLADTLHAFGMTRDDGLELMVHIGIDTVALKGEGFEALVPQGTKVKKGDPLIRFDAALMKEKGIDMTTMLILLNPAQYHFKMLAEGQQVKKSVDTVIECSR</sequence>
<protein>
    <submittedName>
        <fullName evidence="8">PTS glucose transporter subunit IIA</fullName>
    </submittedName>
</protein>
<gene>
    <name evidence="8" type="ORF">H9913_02135</name>
</gene>
<evidence type="ECO:0000256" key="6">
    <source>
        <dbReference type="ARBA" id="ARBA00022777"/>
    </source>
</evidence>
<comment type="subcellular location">
    <subcellularLocation>
        <location evidence="1">Cytoplasm</location>
    </subcellularLocation>
</comment>
<reference evidence="8" key="2">
    <citation type="submission" date="2021-04" db="EMBL/GenBank/DDBJ databases">
        <authorList>
            <person name="Gilroy R."/>
        </authorList>
    </citation>
    <scope>NUCLEOTIDE SEQUENCE</scope>
    <source>
        <strain evidence="8">ChiW19-6364</strain>
    </source>
</reference>
<evidence type="ECO:0000259" key="7">
    <source>
        <dbReference type="PROSITE" id="PS51093"/>
    </source>
</evidence>
<evidence type="ECO:0000256" key="5">
    <source>
        <dbReference type="ARBA" id="ARBA00022683"/>
    </source>
</evidence>
<feature type="domain" description="PTS EIIA type-1" evidence="7">
    <location>
        <begin position="29"/>
        <end position="133"/>
    </location>
</feature>
<dbReference type="SUPFAM" id="SSF51261">
    <property type="entry name" value="Duplicated hybrid motif"/>
    <property type="match status" value="1"/>
</dbReference>
<dbReference type="GO" id="GO:0009401">
    <property type="term" value="P:phosphoenolpyruvate-dependent sugar phosphotransferase system"/>
    <property type="evidence" value="ECO:0007669"/>
    <property type="project" value="UniProtKB-KW"/>
</dbReference>
<dbReference type="EMBL" id="DWUX01000039">
    <property type="protein sequence ID" value="HJD38804.1"/>
    <property type="molecule type" value="Genomic_DNA"/>
</dbReference>
<dbReference type="InterPro" id="IPR001127">
    <property type="entry name" value="PTS_EIIA_1_perm"/>
</dbReference>
<organism evidence="8 9">
    <name type="scientific">Candidatus Blautia stercoripullorum</name>
    <dbReference type="NCBI Taxonomy" id="2838502"/>
    <lineage>
        <taxon>Bacteria</taxon>
        <taxon>Bacillati</taxon>
        <taxon>Bacillota</taxon>
        <taxon>Clostridia</taxon>
        <taxon>Lachnospirales</taxon>
        <taxon>Lachnospiraceae</taxon>
        <taxon>Blautia</taxon>
    </lineage>
</organism>
<dbReference type="PANTHER" id="PTHR45008">
    <property type="entry name" value="PTS SYSTEM GLUCOSE-SPECIFIC EIIA COMPONENT"/>
    <property type="match status" value="1"/>
</dbReference>
<evidence type="ECO:0000256" key="1">
    <source>
        <dbReference type="ARBA" id="ARBA00004496"/>
    </source>
</evidence>
<keyword evidence="3 8" id="KW-0762">Sugar transport</keyword>
<keyword evidence="4" id="KW-0808">Transferase</keyword>
<keyword evidence="6" id="KW-0418">Kinase</keyword>
<accession>A0A9D2R7J2</accession>
<comment type="caution">
    <text evidence="8">The sequence shown here is derived from an EMBL/GenBank/DDBJ whole genome shotgun (WGS) entry which is preliminary data.</text>
</comment>
<evidence type="ECO:0000313" key="9">
    <source>
        <dbReference type="Proteomes" id="UP000823850"/>
    </source>
</evidence>
<dbReference type="InterPro" id="IPR050890">
    <property type="entry name" value="PTS_EIIA_component"/>
</dbReference>
<dbReference type="Proteomes" id="UP000823850">
    <property type="component" value="Unassembled WGS sequence"/>
</dbReference>
<proteinExistence type="predicted"/>
<evidence type="ECO:0000256" key="4">
    <source>
        <dbReference type="ARBA" id="ARBA00022679"/>
    </source>
</evidence>
<evidence type="ECO:0000256" key="2">
    <source>
        <dbReference type="ARBA" id="ARBA00022448"/>
    </source>
</evidence>
<evidence type="ECO:0000256" key="3">
    <source>
        <dbReference type="ARBA" id="ARBA00022597"/>
    </source>
</evidence>
<name>A0A9D2R7J2_9FIRM</name>
<dbReference type="GO" id="GO:0005737">
    <property type="term" value="C:cytoplasm"/>
    <property type="evidence" value="ECO:0007669"/>
    <property type="project" value="UniProtKB-SubCell"/>
</dbReference>